<dbReference type="AlphaFoldDB" id="A0AAD8QNF1"/>
<sequence length="155" mass="18223">MALSLLRMLSEDPHVVRLLDLEQGQNKEGQTILYLVFEYMDTDLKKFIRGHRQNHEKIPAHIVKREAKPKAAEVAGRRRWERWRRRRRCPPLPPRSTSRCLAVDGFFLQRSLQGRFVEGSGGRFVFIVDESKRERRRGKGSDTKLRPTAWQGRDT</sequence>
<feature type="compositionally biased region" description="Basic and acidic residues" evidence="1">
    <location>
        <begin position="133"/>
        <end position="145"/>
    </location>
</feature>
<accession>A0AAD8QNF1</accession>
<keyword evidence="3" id="KW-1185">Reference proteome</keyword>
<protein>
    <submittedName>
        <fullName evidence="2">Uncharacterized protein</fullName>
    </submittedName>
</protein>
<dbReference type="InterPro" id="IPR011009">
    <property type="entry name" value="Kinase-like_dom_sf"/>
</dbReference>
<reference evidence="2" key="1">
    <citation type="submission" date="2023-07" db="EMBL/GenBank/DDBJ databases">
        <title>A chromosome-level genome assembly of Lolium multiflorum.</title>
        <authorList>
            <person name="Chen Y."/>
            <person name="Copetti D."/>
            <person name="Kolliker R."/>
            <person name="Studer B."/>
        </authorList>
    </citation>
    <scope>NUCLEOTIDE SEQUENCE</scope>
    <source>
        <strain evidence="2">02402/16</strain>
        <tissue evidence="2">Leaf</tissue>
    </source>
</reference>
<feature type="region of interest" description="Disordered" evidence="1">
    <location>
        <begin position="133"/>
        <end position="155"/>
    </location>
</feature>
<dbReference type="EMBL" id="JAUUTY010000007">
    <property type="protein sequence ID" value="KAK1604304.1"/>
    <property type="molecule type" value="Genomic_DNA"/>
</dbReference>
<dbReference type="Proteomes" id="UP001231189">
    <property type="component" value="Unassembled WGS sequence"/>
</dbReference>
<proteinExistence type="predicted"/>
<comment type="caution">
    <text evidence="2">The sequence shown here is derived from an EMBL/GenBank/DDBJ whole genome shotgun (WGS) entry which is preliminary data.</text>
</comment>
<dbReference type="Gene3D" id="3.30.200.20">
    <property type="entry name" value="Phosphorylase Kinase, domain 1"/>
    <property type="match status" value="1"/>
</dbReference>
<dbReference type="SUPFAM" id="SSF56112">
    <property type="entry name" value="Protein kinase-like (PK-like)"/>
    <property type="match status" value="1"/>
</dbReference>
<organism evidence="2 3">
    <name type="scientific">Lolium multiflorum</name>
    <name type="common">Italian ryegrass</name>
    <name type="synonym">Lolium perenne subsp. multiflorum</name>
    <dbReference type="NCBI Taxonomy" id="4521"/>
    <lineage>
        <taxon>Eukaryota</taxon>
        <taxon>Viridiplantae</taxon>
        <taxon>Streptophyta</taxon>
        <taxon>Embryophyta</taxon>
        <taxon>Tracheophyta</taxon>
        <taxon>Spermatophyta</taxon>
        <taxon>Magnoliopsida</taxon>
        <taxon>Liliopsida</taxon>
        <taxon>Poales</taxon>
        <taxon>Poaceae</taxon>
        <taxon>BOP clade</taxon>
        <taxon>Pooideae</taxon>
        <taxon>Poodae</taxon>
        <taxon>Poeae</taxon>
        <taxon>Poeae Chloroplast Group 2 (Poeae type)</taxon>
        <taxon>Loliodinae</taxon>
        <taxon>Loliinae</taxon>
        <taxon>Lolium</taxon>
    </lineage>
</organism>
<evidence type="ECO:0000313" key="2">
    <source>
        <dbReference type="EMBL" id="KAK1604304.1"/>
    </source>
</evidence>
<gene>
    <name evidence="2" type="ORF">QYE76_027977</name>
</gene>
<evidence type="ECO:0000313" key="3">
    <source>
        <dbReference type="Proteomes" id="UP001231189"/>
    </source>
</evidence>
<name>A0AAD8QNF1_LOLMU</name>
<evidence type="ECO:0000256" key="1">
    <source>
        <dbReference type="SAM" id="MobiDB-lite"/>
    </source>
</evidence>